<feature type="domain" description="EamA" evidence="2">
    <location>
        <begin position="162"/>
        <end position="299"/>
    </location>
</feature>
<feature type="transmembrane region" description="Helical" evidence="1">
    <location>
        <begin position="35"/>
        <end position="56"/>
    </location>
</feature>
<dbReference type="PANTHER" id="PTHR22911">
    <property type="entry name" value="ACYL-MALONYL CONDENSING ENZYME-RELATED"/>
    <property type="match status" value="1"/>
</dbReference>
<dbReference type="InterPro" id="IPR037185">
    <property type="entry name" value="EmrE-like"/>
</dbReference>
<dbReference type="InterPro" id="IPR000620">
    <property type="entry name" value="EamA_dom"/>
</dbReference>
<keyword evidence="1" id="KW-1133">Transmembrane helix</keyword>
<name>A0ABS7YIL8_9VIBR</name>
<dbReference type="Pfam" id="PF00892">
    <property type="entry name" value="EamA"/>
    <property type="match status" value="2"/>
</dbReference>
<keyword evidence="1" id="KW-0472">Membrane</keyword>
<gene>
    <name evidence="3" type="ORF">LDJ79_05310</name>
</gene>
<sequence>MGNAKHHFMIGLLLSSTTALFWGMIPIALKLSSGFADPVTLTWARFTFAAVVVFLWQWQHHKLYELRSLNRAEWFRLIASGLFLIVNYTLFAWGLTYLRPEVAQLAMQVSPIFMALGGYVFLKERISLPQAVCFGVLIVGLLIFFHPVLMGTYEGDMHTLITGLVIIFISAFSWCIYALTQKTLFHKLSSSNILLMIYILATVTMAPFSTPSKLMTMSSDDTWVMLFCCINTIVAYGAFTQALRYWQTVQVSAVIALVPVVVFVLTELCVLFGLWSNIISESHLDWISYLGMILVVMAAVSVQIVSARAGRKKKATAKVVEARAV</sequence>
<evidence type="ECO:0000313" key="3">
    <source>
        <dbReference type="EMBL" id="MCA2015521.1"/>
    </source>
</evidence>
<feature type="domain" description="EamA" evidence="2">
    <location>
        <begin position="9"/>
        <end position="144"/>
    </location>
</feature>
<evidence type="ECO:0000256" key="1">
    <source>
        <dbReference type="SAM" id="Phobius"/>
    </source>
</evidence>
<protein>
    <submittedName>
        <fullName evidence="3">DMT family transporter</fullName>
    </submittedName>
</protein>
<feature type="transmembrane region" description="Helical" evidence="1">
    <location>
        <begin position="222"/>
        <end position="239"/>
    </location>
</feature>
<feature type="transmembrane region" description="Helical" evidence="1">
    <location>
        <begin position="77"/>
        <end position="96"/>
    </location>
</feature>
<keyword evidence="4" id="KW-1185">Reference proteome</keyword>
<proteinExistence type="predicted"/>
<feature type="transmembrane region" description="Helical" evidence="1">
    <location>
        <begin position="192"/>
        <end position="210"/>
    </location>
</feature>
<feature type="transmembrane region" description="Helical" evidence="1">
    <location>
        <begin position="102"/>
        <end position="122"/>
    </location>
</feature>
<feature type="transmembrane region" description="Helical" evidence="1">
    <location>
        <begin position="251"/>
        <end position="274"/>
    </location>
</feature>
<feature type="transmembrane region" description="Helical" evidence="1">
    <location>
        <begin position="7"/>
        <end position="29"/>
    </location>
</feature>
<organism evidence="3 4">
    <name type="scientific">Vibrio tritonius</name>
    <dbReference type="NCBI Taxonomy" id="1435069"/>
    <lineage>
        <taxon>Bacteria</taxon>
        <taxon>Pseudomonadati</taxon>
        <taxon>Pseudomonadota</taxon>
        <taxon>Gammaproteobacteria</taxon>
        <taxon>Vibrionales</taxon>
        <taxon>Vibrionaceae</taxon>
        <taxon>Vibrio</taxon>
    </lineage>
</organism>
<accession>A0ABS7YIL8</accession>
<evidence type="ECO:0000259" key="2">
    <source>
        <dbReference type="Pfam" id="PF00892"/>
    </source>
</evidence>
<dbReference type="Gene3D" id="1.10.3730.20">
    <property type="match status" value="1"/>
</dbReference>
<comment type="caution">
    <text evidence="3">The sequence shown here is derived from an EMBL/GenBank/DDBJ whole genome shotgun (WGS) entry which is preliminary data.</text>
</comment>
<dbReference type="PANTHER" id="PTHR22911:SF134">
    <property type="entry name" value="DMT FAMILY TRANSPORTER"/>
    <property type="match status" value="1"/>
</dbReference>
<dbReference type="Proteomes" id="UP001199044">
    <property type="component" value="Unassembled WGS sequence"/>
</dbReference>
<feature type="transmembrane region" description="Helical" evidence="1">
    <location>
        <begin position="159"/>
        <end position="180"/>
    </location>
</feature>
<dbReference type="SUPFAM" id="SSF103481">
    <property type="entry name" value="Multidrug resistance efflux transporter EmrE"/>
    <property type="match status" value="1"/>
</dbReference>
<dbReference type="RefSeq" id="WP_225249841.1">
    <property type="nucleotide sequence ID" value="NZ_JAIWIU010000030.1"/>
</dbReference>
<dbReference type="EMBL" id="JAIWIU010000030">
    <property type="protein sequence ID" value="MCA2015521.1"/>
    <property type="molecule type" value="Genomic_DNA"/>
</dbReference>
<evidence type="ECO:0000313" key="4">
    <source>
        <dbReference type="Proteomes" id="UP001199044"/>
    </source>
</evidence>
<keyword evidence="1" id="KW-0812">Transmembrane</keyword>
<feature type="transmembrane region" description="Helical" evidence="1">
    <location>
        <begin position="286"/>
        <end position="305"/>
    </location>
</feature>
<reference evidence="4" key="1">
    <citation type="submission" date="2023-07" db="EMBL/GenBank/DDBJ databases">
        <title>Molecular identification of indigenous halophilic bacteria isolated from red sea cost, biodegradation of synthetic dyes and assessment of degraded metabolite toxicity.</title>
        <authorList>
            <person name="Chaieb K."/>
            <person name="Altayb H.N."/>
        </authorList>
    </citation>
    <scope>NUCLEOTIDE SEQUENCE [LARGE SCALE GENOMIC DNA]</scope>
    <source>
        <strain evidence="4">K20</strain>
    </source>
</reference>
<feature type="transmembrane region" description="Helical" evidence="1">
    <location>
        <begin position="134"/>
        <end position="153"/>
    </location>
</feature>